<dbReference type="PANTHER" id="PTHR42914">
    <property type="entry name" value="7-CYANO-7-DEAZAGUANINE SYNTHASE"/>
    <property type="match status" value="1"/>
</dbReference>
<evidence type="ECO:0000256" key="8">
    <source>
        <dbReference type="ARBA" id="ARBA00037993"/>
    </source>
</evidence>
<comment type="function">
    <text evidence="11">Catalyzes the ATP-dependent conversion of 7-carboxy-7-deazaguanine (CDG) to 7-cyano-7-deazaguanine (preQ(0)).</text>
</comment>
<dbReference type="CDD" id="cd01995">
    <property type="entry name" value="QueC-like"/>
    <property type="match status" value="1"/>
</dbReference>
<keyword evidence="6 11" id="KW-0862">Zinc</keyword>
<evidence type="ECO:0000313" key="12">
    <source>
        <dbReference type="EMBL" id="RJP56322.1"/>
    </source>
</evidence>
<dbReference type="EMBL" id="QZJZ01000097">
    <property type="protein sequence ID" value="RJP56322.1"/>
    <property type="molecule type" value="Genomic_DNA"/>
</dbReference>
<evidence type="ECO:0000256" key="9">
    <source>
        <dbReference type="ARBA" id="ARBA00039149"/>
    </source>
</evidence>
<dbReference type="GO" id="GO:0016879">
    <property type="term" value="F:ligase activity, forming carbon-nitrogen bonds"/>
    <property type="evidence" value="ECO:0007669"/>
    <property type="project" value="UniProtKB-UniRule"/>
</dbReference>
<evidence type="ECO:0000256" key="2">
    <source>
        <dbReference type="ARBA" id="ARBA00022598"/>
    </source>
</evidence>
<name>A0A3A4QU83_9BACT</name>
<feature type="binding site" evidence="11">
    <location>
        <position position="207"/>
    </location>
    <ligand>
        <name>Zn(2+)</name>
        <dbReference type="ChEBI" id="CHEBI:29105"/>
    </ligand>
</feature>
<comment type="similarity">
    <text evidence="8 11">Belongs to the QueC family.</text>
</comment>
<protein>
    <recommendedName>
        <fullName evidence="9 11">7-cyano-7-deazaguanine synthase</fullName>
        <ecNumber evidence="9 11">6.3.4.20</ecNumber>
    </recommendedName>
    <alternativeName>
        <fullName evidence="11">7-cyano-7-carbaguanine synthase</fullName>
    </alternativeName>
    <alternativeName>
        <fullName evidence="11">PreQ(0) synthase</fullName>
    </alternativeName>
    <alternativeName>
        <fullName evidence="11">Queuosine biosynthesis protein QueC</fullName>
    </alternativeName>
</protein>
<keyword evidence="2 11" id="KW-0436">Ligase</keyword>
<evidence type="ECO:0000256" key="4">
    <source>
        <dbReference type="ARBA" id="ARBA00022741"/>
    </source>
</evidence>
<comment type="catalytic activity">
    <reaction evidence="10 11">
        <text>7-carboxy-7-carbaguanine + NH4(+) + 2 ATP = 7-cyano-7-carbaguanine + 2 AMP + 2 diphosphate + 2 H(+)</text>
        <dbReference type="Rhea" id="RHEA:27982"/>
        <dbReference type="ChEBI" id="CHEBI:15378"/>
        <dbReference type="ChEBI" id="CHEBI:28938"/>
        <dbReference type="ChEBI" id="CHEBI:30616"/>
        <dbReference type="ChEBI" id="CHEBI:33019"/>
        <dbReference type="ChEBI" id="CHEBI:45075"/>
        <dbReference type="ChEBI" id="CHEBI:61036"/>
        <dbReference type="ChEBI" id="CHEBI:456215"/>
        <dbReference type="EC" id="6.3.4.20"/>
    </reaction>
</comment>
<dbReference type="PANTHER" id="PTHR42914:SF1">
    <property type="entry name" value="7-CYANO-7-DEAZAGUANINE SYNTHASE"/>
    <property type="match status" value="1"/>
</dbReference>
<keyword evidence="3 11" id="KW-0479">Metal-binding</keyword>
<proteinExistence type="inferred from homology"/>
<dbReference type="InterPro" id="IPR014729">
    <property type="entry name" value="Rossmann-like_a/b/a_fold"/>
</dbReference>
<dbReference type="InterPro" id="IPR018317">
    <property type="entry name" value="QueC"/>
</dbReference>
<evidence type="ECO:0000256" key="3">
    <source>
        <dbReference type="ARBA" id="ARBA00022723"/>
    </source>
</evidence>
<keyword evidence="4 11" id="KW-0547">Nucleotide-binding</keyword>
<evidence type="ECO:0000256" key="10">
    <source>
        <dbReference type="ARBA" id="ARBA00047890"/>
    </source>
</evidence>
<dbReference type="GO" id="GO:0008616">
    <property type="term" value="P:tRNA queuosine(34) biosynthetic process"/>
    <property type="evidence" value="ECO:0007669"/>
    <property type="project" value="UniProtKB-UniRule"/>
</dbReference>
<dbReference type="EC" id="6.3.4.20" evidence="9 11"/>
<dbReference type="Proteomes" id="UP000266426">
    <property type="component" value="Unassembled WGS sequence"/>
</dbReference>
<gene>
    <name evidence="11 12" type="primary">queC</name>
    <name evidence="12" type="ORF">C4541_12705</name>
</gene>
<dbReference type="PIRSF" id="PIRSF006293">
    <property type="entry name" value="ExsB"/>
    <property type="match status" value="1"/>
</dbReference>
<dbReference type="GO" id="GO:0005524">
    <property type="term" value="F:ATP binding"/>
    <property type="evidence" value="ECO:0007669"/>
    <property type="project" value="UniProtKB-UniRule"/>
</dbReference>
<sequence length="228" mass="24796">MTVKKAVVLLSGGIDSYTVAAIARKDGFILYALSFDYNQRHKYEIQAARRIAESLSVKQHIVSQLGFLRDIGGSALTSSIPVPENRSDMSDIPVTYVPARNILFLSYAVAWAEVLGACDIFIGVNAIDYSGYPDCRPEFIAAYQQAVNVGTKAGVNGQFFCIRTPLIGMTKREIILAGRAVGCDYSLSISCYQADSHGLACGACDSCLIRMKGFQDAGVPDPTQYRIR</sequence>
<dbReference type="GO" id="GO:0008270">
    <property type="term" value="F:zinc ion binding"/>
    <property type="evidence" value="ECO:0007669"/>
    <property type="project" value="UniProtKB-UniRule"/>
</dbReference>
<reference evidence="12 13" key="1">
    <citation type="journal article" date="2017" name="ISME J.">
        <title>Energy and carbon metabolisms in a deep terrestrial subsurface fluid microbial community.</title>
        <authorList>
            <person name="Momper L."/>
            <person name="Jungbluth S.P."/>
            <person name="Lee M.D."/>
            <person name="Amend J.P."/>
        </authorList>
    </citation>
    <scope>NUCLEOTIDE SEQUENCE [LARGE SCALE GENOMIC DNA]</scope>
    <source>
        <strain evidence="12">SURF_26</strain>
    </source>
</reference>
<comment type="caution">
    <text evidence="12">The sequence shown here is derived from an EMBL/GenBank/DDBJ whole genome shotgun (WGS) entry which is preliminary data.</text>
</comment>
<dbReference type="NCBIfam" id="TIGR00364">
    <property type="entry name" value="7-cyano-7-deazaguanine synthase QueC"/>
    <property type="match status" value="1"/>
</dbReference>
<evidence type="ECO:0000256" key="5">
    <source>
        <dbReference type="ARBA" id="ARBA00022785"/>
    </source>
</evidence>
<feature type="binding site" evidence="11">
    <location>
        <begin position="10"/>
        <end position="20"/>
    </location>
    <ligand>
        <name>ATP</name>
        <dbReference type="ChEBI" id="CHEBI:30616"/>
    </ligand>
</feature>
<dbReference type="Gene3D" id="3.40.50.620">
    <property type="entry name" value="HUPs"/>
    <property type="match status" value="1"/>
</dbReference>
<keyword evidence="5 11" id="KW-0671">Queuosine biosynthesis</keyword>
<evidence type="ECO:0000256" key="11">
    <source>
        <dbReference type="HAMAP-Rule" id="MF_01633"/>
    </source>
</evidence>
<feature type="binding site" evidence="11">
    <location>
        <position position="204"/>
    </location>
    <ligand>
        <name>Zn(2+)</name>
        <dbReference type="ChEBI" id="CHEBI:29105"/>
    </ligand>
</feature>
<dbReference type="Pfam" id="PF06508">
    <property type="entry name" value="QueC"/>
    <property type="match status" value="1"/>
</dbReference>
<comment type="pathway">
    <text evidence="1 11">Purine metabolism; 7-cyano-7-deazaguanine biosynthesis.</text>
</comment>
<comment type="cofactor">
    <cofactor evidence="11">
        <name>Zn(2+)</name>
        <dbReference type="ChEBI" id="CHEBI:29105"/>
    </cofactor>
    <text evidence="11">Binds 1 zinc ion per subunit.</text>
</comment>
<evidence type="ECO:0000256" key="7">
    <source>
        <dbReference type="ARBA" id="ARBA00022840"/>
    </source>
</evidence>
<keyword evidence="7 11" id="KW-0067">ATP-binding</keyword>
<organism evidence="12 13">
    <name type="scientific">Candidatus Auribacter fodinae</name>
    <dbReference type="NCBI Taxonomy" id="2093366"/>
    <lineage>
        <taxon>Bacteria</taxon>
        <taxon>Pseudomonadati</taxon>
        <taxon>Candidatus Auribacterota</taxon>
        <taxon>Candidatus Auribacteria</taxon>
        <taxon>Candidatus Auribacterales</taxon>
        <taxon>Candidatus Auribacteraceae</taxon>
        <taxon>Candidatus Auribacter</taxon>
    </lineage>
</organism>
<feature type="binding site" evidence="11">
    <location>
        <position position="191"/>
    </location>
    <ligand>
        <name>Zn(2+)</name>
        <dbReference type="ChEBI" id="CHEBI:29105"/>
    </ligand>
</feature>
<evidence type="ECO:0000256" key="1">
    <source>
        <dbReference type="ARBA" id="ARBA00005061"/>
    </source>
</evidence>
<dbReference type="AlphaFoldDB" id="A0A3A4QU83"/>
<evidence type="ECO:0000256" key="6">
    <source>
        <dbReference type="ARBA" id="ARBA00022833"/>
    </source>
</evidence>
<dbReference type="SUPFAM" id="SSF52402">
    <property type="entry name" value="Adenine nucleotide alpha hydrolases-like"/>
    <property type="match status" value="1"/>
</dbReference>
<dbReference type="UniPathway" id="UPA00391"/>
<feature type="binding site" evidence="11">
    <location>
        <position position="201"/>
    </location>
    <ligand>
        <name>Zn(2+)</name>
        <dbReference type="ChEBI" id="CHEBI:29105"/>
    </ligand>
</feature>
<dbReference type="HAMAP" id="MF_01633">
    <property type="entry name" value="QueC"/>
    <property type="match status" value="1"/>
</dbReference>
<evidence type="ECO:0000313" key="13">
    <source>
        <dbReference type="Proteomes" id="UP000266426"/>
    </source>
</evidence>
<accession>A0A3A4QU83</accession>